<organism evidence="6 7">
    <name type="scientific">Candidatus Hakubella thermalkaliphila</name>
    <dbReference type="NCBI Taxonomy" id="2754717"/>
    <lineage>
        <taxon>Bacteria</taxon>
        <taxon>Bacillati</taxon>
        <taxon>Actinomycetota</taxon>
        <taxon>Actinomycetota incertae sedis</taxon>
        <taxon>Candidatus Hakubellales</taxon>
        <taxon>Candidatus Hakubellaceae</taxon>
        <taxon>Candidatus Hakubella</taxon>
    </lineage>
</organism>
<dbReference type="PANTHER" id="PTHR43179">
    <property type="entry name" value="RHAMNOSYLTRANSFERASE WBBL"/>
    <property type="match status" value="1"/>
</dbReference>
<dbReference type="EMBL" id="BLRY01000003">
    <property type="protein sequence ID" value="GFP26696.1"/>
    <property type="molecule type" value="Genomic_DNA"/>
</dbReference>
<dbReference type="PANTHER" id="PTHR43179:SF12">
    <property type="entry name" value="GALACTOFURANOSYLTRANSFERASE GLFT2"/>
    <property type="match status" value="1"/>
</dbReference>
<accession>A0A6V8P7E3</accession>
<sequence length="402" mass="45707">MSGIPGSLVTQSGISNPRFPFVSIIIVNYNGRRWLGDCLSSLSSLDYPSDRYEVILVDNHSSDGSPALVKKHYPWVRIISSRRNLGFAGGNNLGIRSSRGEMVVLLNNDTVVDKKWLIALVERALETEKIGAVGSKLLFFYPHLPIHLSCRGGIPRDMGLSQDGRHLGFKLREVWLGGQNITQEVRLVQEFYSWEKDERGPFRWTASESLLALPLREDATEIPLILEVEPLLEEDEVIFSLDGLEIGRFRIQGCQKVELNLPLLEGRTDVYQRWLINSTGTILTPEVYAADRGFQSLDQGQFDRAEEVFGACGASVLIKKEMLEDVGLFEDKFFMYYEDVDLFWRARLRGWQIMYEPRSVVRHIHCGSSQEWSPLFTYHVLRNRLLMILRGGVAFPGVQILA</sequence>
<evidence type="ECO:0000259" key="5">
    <source>
        <dbReference type="Pfam" id="PF00535"/>
    </source>
</evidence>
<dbReference type="AlphaFoldDB" id="A0A6V8P7E3"/>
<evidence type="ECO:0000256" key="2">
    <source>
        <dbReference type="ARBA" id="ARBA00006739"/>
    </source>
</evidence>
<dbReference type="GO" id="GO:0016757">
    <property type="term" value="F:glycosyltransferase activity"/>
    <property type="evidence" value="ECO:0007669"/>
    <property type="project" value="UniProtKB-KW"/>
</dbReference>
<keyword evidence="4 6" id="KW-0808">Transferase</keyword>
<keyword evidence="7" id="KW-1185">Reference proteome</keyword>
<dbReference type="Pfam" id="PF00535">
    <property type="entry name" value="Glycos_transf_2"/>
    <property type="match status" value="1"/>
</dbReference>
<comment type="similarity">
    <text evidence="2">Belongs to the glycosyltransferase 2 family.</text>
</comment>
<dbReference type="InterPro" id="IPR001173">
    <property type="entry name" value="Glyco_trans_2-like"/>
</dbReference>
<dbReference type="InterPro" id="IPR029044">
    <property type="entry name" value="Nucleotide-diphossugar_trans"/>
</dbReference>
<keyword evidence="3" id="KW-0328">Glycosyltransferase</keyword>
<dbReference type="Proteomes" id="UP000591948">
    <property type="component" value="Unassembled WGS sequence"/>
</dbReference>
<evidence type="ECO:0000256" key="4">
    <source>
        <dbReference type="ARBA" id="ARBA00022679"/>
    </source>
</evidence>
<evidence type="ECO:0000256" key="3">
    <source>
        <dbReference type="ARBA" id="ARBA00022676"/>
    </source>
</evidence>
<protein>
    <submittedName>
        <fullName evidence="6">Rhamnosyltransferase</fullName>
    </submittedName>
</protein>
<dbReference type="SUPFAM" id="SSF53448">
    <property type="entry name" value="Nucleotide-diphospho-sugar transferases"/>
    <property type="match status" value="1"/>
</dbReference>
<comment type="caution">
    <text evidence="6">The sequence shown here is derived from an EMBL/GenBank/DDBJ whole genome shotgun (WGS) entry which is preliminary data.</text>
</comment>
<gene>
    <name evidence="6" type="ORF">HKBW3S33_00111</name>
</gene>
<name>A0A6V8P7E3_9ACTN</name>
<evidence type="ECO:0000313" key="7">
    <source>
        <dbReference type="Proteomes" id="UP000591948"/>
    </source>
</evidence>
<dbReference type="Gene3D" id="3.90.550.10">
    <property type="entry name" value="Spore Coat Polysaccharide Biosynthesis Protein SpsA, Chain A"/>
    <property type="match status" value="2"/>
</dbReference>
<proteinExistence type="inferred from homology"/>
<dbReference type="CDD" id="cd04186">
    <property type="entry name" value="GT_2_like_c"/>
    <property type="match status" value="1"/>
</dbReference>
<reference evidence="6 7" key="1">
    <citation type="journal article" date="2020" name="Front. Microbiol.">
        <title>Single-cell genomics of novel Actinobacteria with the Wood-Ljungdahl pathway discovered in a serpentinizing system.</title>
        <authorList>
            <person name="Merino N."/>
            <person name="Kawai M."/>
            <person name="Boyd E.S."/>
            <person name="Colman D.R."/>
            <person name="McGlynn S.E."/>
            <person name="Nealson K.H."/>
            <person name="Kurokawa K."/>
            <person name="Hongoh Y."/>
        </authorList>
    </citation>
    <scope>NUCLEOTIDE SEQUENCE [LARGE SCALE GENOMIC DNA]</scope>
    <source>
        <strain evidence="6 7">S33</strain>
    </source>
</reference>
<feature type="domain" description="Glycosyltransferase 2-like" evidence="5">
    <location>
        <begin position="23"/>
        <end position="141"/>
    </location>
</feature>
<dbReference type="RefSeq" id="WP_176232923.1">
    <property type="nucleotide sequence ID" value="NZ_BLRY01000003.1"/>
</dbReference>
<comment type="pathway">
    <text evidence="1">Cell wall biogenesis; cell wall polysaccharide biosynthesis.</text>
</comment>
<evidence type="ECO:0000313" key="6">
    <source>
        <dbReference type="EMBL" id="GFP26696.1"/>
    </source>
</evidence>
<evidence type="ECO:0000256" key="1">
    <source>
        <dbReference type="ARBA" id="ARBA00004776"/>
    </source>
</evidence>